<dbReference type="PANTHER" id="PTHR12459:SF15">
    <property type="entry name" value="TRANSMEMBRANE PROTEIN 135"/>
    <property type="match status" value="1"/>
</dbReference>
<dbReference type="EMBL" id="HBIA01008584">
    <property type="protein sequence ID" value="CAE0232595.1"/>
    <property type="molecule type" value="Transcribed_RNA"/>
</dbReference>
<name>A0A7S3CN05_9SPIT</name>
<feature type="transmembrane region" description="Helical" evidence="1">
    <location>
        <begin position="86"/>
        <end position="107"/>
    </location>
</feature>
<evidence type="ECO:0000313" key="2">
    <source>
        <dbReference type="EMBL" id="CAE0232595.1"/>
    </source>
</evidence>
<accession>A0A7S3CN05</accession>
<reference evidence="2" key="1">
    <citation type="submission" date="2021-01" db="EMBL/GenBank/DDBJ databases">
        <authorList>
            <person name="Corre E."/>
            <person name="Pelletier E."/>
            <person name="Niang G."/>
            <person name="Scheremetjew M."/>
            <person name="Finn R."/>
            <person name="Kale V."/>
            <person name="Holt S."/>
            <person name="Cochrane G."/>
            <person name="Meng A."/>
            <person name="Brown T."/>
            <person name="Cohen L."/>
        </authorList>
    </citation>
    <scope>NUCLEOTIDE SEQUENCE</scope>
    <source>
        <strain evidence="2">Ras09</strain>
    </source>
</reference>
<dbReference type="AlphaFoldDB" id="A0A7S3CN05"/>
<gene>
    <name evidence="2" type="ORF">SRAS04492_LOCUS4393</name>
</gene>
<keyword evidence="1" id="KW-0812">Transmembrane</keyword>
<proteinExistence type="predicted"/>
<sequence length="229" mass="26584">MSIEEREEQEEDEEGRRLIPRWMLRRTEMCKHKHGCYQNVVLSFYKVFVNSLAVKLALGNLLLLGKPAKLVESLRSWRNMKDHMRFALFLSLLNALYKLFLCVLRRFFKNDRVNAAVSGFLAGLLSALIETPGRRQLATILLISRVSDASLNMAEKRGVAKRVSYGEVGVWLVCNLFQQYLFGYEKDCVNHSQWKFMKKWSLTSVSEMSVIDNFHRTNLDQLKGCYPAH</sequence>
<keyword evidence="1" id="KW-1133">Transmembrane helix</keyword>
<dbReference type="PANTHER" id="PTHR12459">
    <property type="entry name" value="TRANSMEMBRANE PROTEIN 135-RELATED"/>
    <property type="match status" value="1"/>
</dbReference>
<feature type="transmembrane region" description="Helical" evidence="1">
    <location>
        <begin position="47"/>
        <end position="65"/>
    </location>
</feature>
<keyword evidence="1" id="KW-0472">Membrane</keyword>
<dbReference type="InterPro" id="IPR026749">
    <property type="entry name" value="Tmem135"/>
</dbReference>
<evidence type="ECO:0000256" key="1">
    <source>
        <dbReference type="SAM" id="Phobius"/>
    </source>
</evidence>
<organism evidence="2">
    <name type="scientific">Strombidium rassoulzadegani</name>
    <dbReference type="NCBI Taxonomy" id="1082188"/>
    <lineage>
        <taxon>Eukaryota</taxon>
        <taxon>Sar</taxon>
        <taxon>Alveolata</taxon>
        <taxon>Ciliophora</taxon>
        <taxon>Intramacronucleata</taxon>
        <taxon>Spirotrichea</taxon>
        <taxon>Oligotrichia</taxon>
        <taxon>Strombidiidae</taxon>
        <taxon>Strombidium</taxon>
    </lineage>
</organism>
<protein>
    <submittedName>
        <fullName evidence="2">Uncharacterized protein</fullName>
    </submittedName>
</protein>